<evidence type="ECO:0000256" key="6">
    <source>
        <dbReference type="ARBA" id="ARBA00023242"/>
    </source>
</evidence>
<dbReference type="InterPro" id="IPR011989">
    <property type="entry name" value="ARM-like"/>
</dbReference>
<dbReference type="GO" id="GO:0005737">
    <property type="term" value="C:cytoplasm"/>
    <property type="evidence" value="ECO:0007669"/>
    <property type="project" value="UniProtKB-SubCell"/>
</dbReference>
<dbReference type="InterPro" id="IPR048413">
    <property type="entry name" value="Htt_C-HEAT_rpt"/>
</dbReference>
<evidence type="ECO:0000256" key="4">
    <source>
        <dbReference type="ARBA" id="ARBA00007153"/>
    </source>
</evidence>
<feature type="compositionally biased region" description="Polar residues" evidence="7">
    <location>
        <begin position="1070"/>
        <end position="1083"/>
    </location>
</feature>
<organism evidence="8 9">
    <name type="scientific">Glossina fuscipes</name>
    <dbReference type="NCBI Taxonomy" id="7396"/>
    <lineage>
        <taxon>Eukaryota</taxon>
        <taxon>Metazoa</taxon>
        <taxon>Ecdysozoa</taxon>
        <taxon>Arthropoda</taxon>
        <taxon>Hexapoda</taxon>
        <taxon>Insecta</taxon>
        <taxon>Pterygota</taxon>
        <taxon>Neoptera</taxon>
        <taxon>Endopterygota</taxon>
        <taxon>Diptera</taxon>
        <taxon>Brachycera</taxon>
        <taxon>Muscomorpha</taxon>
        <taxon>Hippoboscoidea</taxon>
        <taxon>Glossinidae</taxon>
        <taxon>Glossina</taxon>
    </lineage>
</organism>
<protein>
    <submittedName>
        <fullName evidence="9">Uncharacterized protein LOC119634383 isoform X1</fullName>
    </submittedName>
</protein>
<evidence type="ECO:0000256" key="2">
    <source>
        <dbReference type="ARBA" id="ARBA00004123"/>
    </source>
</evidence>
<sequence length="3786" mass="429003">MDKANIVNTFTEIIDQLRNTECSQEEKIACFQRIAEFITAPAMATQLNYATYISKATNVLLLFCEDLDSIIRMSAEENLNKIFRVLERTRVNRILMDLYGEIKRNGNQRSLRICLKIFAYYAQNIREHHIRWYAQNLLLCMQVIAKRKETQLQETLSEFVVKFGKYVQQGLTDSETCKLFEIFIFNVSSDCPVKRRSSAQNCINLIEHARNKKLMGEYALNKIMDLLLTDQQNTTIIGALGFLRQLIPTIVRTFADERWNDSDSSHSFSKSSENLNSGEFYQILEIYDYCLYLVRSSSTQNHTIINASLEVINAVLQCTNGSTSNDNSQQKNIGVLLKHIIVDKSLQHAVVLKKPNTLKNQILNLYNSEEENCSSSFNSPARASFHATISGDSPKDRTKGSAMRVSSDIAWRTETCKQQQQEEHEPEREGQLPHKRHTARSVSECVDIDYVDEEAQDDDDDFTTLSEINETQQHTHSSLANMDLTTTTNSTALSLDSTIDDNSNDAISGHCDERTYSRSLLVNFSDEKSNQLCNIDTDSVNSIEFKANISRGLVVEGINQAVAADDGYVNERNKRKNDSIILSANKSSSSNSSTDAFQTFFNNINAASESVSKLFRHSSKLRSPTATDTASLTSTATSDSKRLESDIEVIDVSSPDTSKTFPTPSTAILDGFDSNEVSYNKAKDFESYKEFPMESTPLKRSIRNPFLANDSSFKDSSSCIEPQLPVDIGSMYVQSLIFYTARLISARFLLTGSLYSRRNDSNVRVSIKSISLNVLSQCVRLNPEILQIPLKFMSSEIITCVTKTSEDNDRCGMSNIEQGCEHLSASDSGGNTLDGTDFVRRSSFSSQLNVLKTEAEEVTLLEIKDDHFGKSSNDFNFNPVIAKSADPVLFKSSKEVYDERKSLESKKKILSTSHIDDLDEFSNVDKDTIPIILPPKPPKRVKSLRKSKIIENAREREFPDNIKWKADGTQCLSDMLYLYNHHDPILRAGIQNIIGNYLLSNQVGLVVDMKINLQYLLAILCAGLEDEIHTVVVQALNTFDKIFPYVMSKYSKSPSRQCNRQQSKEDGQKPNKNVGCQENSKTKPTAGEDYHCSCCCYCFSSVSDADMTLPDFFQESSEKNIFRHFADNDEVISMLLKAFQLQSKFNCSINSSCAQLSSAIETEMLVNEKRTTTAGVSIGDTGADYSTSQKNNAEELKSQQQKAPTSSFVHCRSRLFFISPKLLLIKLRLCHNNKYWLVQTKYAEVISNLNFSAMHTYNESCYNSFRDDFDNADYICSLKNSFMDELLQLIGDDDVRVREQAAKCLCHFIVQNAKQDRLHNVINSQSDHSNIPCTTTTATATTTTTTTIFAYNINFQLLANFFDYSIFNDMAPSLRYIFDNNLMFTKPTTTTVISHNSMENHLHREYIEGILSTILYRMTNKLMSLQDKNAQYGIIYAIKILLKHFTLTDFANVWFEFNFMEIFTKFSQYNYSTALDLTCQSDLIDVSSKLIVGCIIFNPDVQQYRDSNLCLLKHTMKIINIYYHLFTNQKPLIMAKGQKMDLFSNTKELAITQSIGYFGSEYIYMKLYQNLKSAYDNYRITINEEAGSKLISLLKSSLNSLNACIEMLPHDGNKYVGVSGVNNGSNGGGGLAKNAPDANTVLPAATNALAAVPGLKLIEETLQYLTKVINYAPEECIACLRQLLKYLFARNYGNRQQGSRQQLNLQQHEQKRGHYLAFTKSYFTAKTKGLQNIIREDVESHQTKTTTTATIEIKQPPPLLSSLTWGCAHSVDGNKCGNDGSNNMPYNYLLLVELFASGCEFRTWKSENEAEFSKHIKFFEPIVIYCLTLFLKSNGRVQASILDLLTLLLDLNVTYNNLDAKNVIYDHVRKSLDIIENGIARNGQIVIGPMIRFLVKLSSKSERNVISMPKIISITNNLLANCNIRETAIEALKTLAYELFLIATNNPKNALRNIASSDCMLKSTHQATSDAKKQTNSLTFVTGNLLSHSDNNSSITSSRNNKELDTQKEVVLGMLEKFIESVDCQQVLSLLLLIEQLQQQQYHQQLQRQHSDTDSVESKFSLMREEDVLKQQMSCLPNPDVVCGMICQAICANRLRIRDWRDFCLADVFFKNNFKHLLSNSKDFMALLKFVIEVDVANFSDLSYATIILSNVILKTEEIYLVNHIKLYLKNHPAAIEKLRQKQNQHQQLTTTEHLLSSRCLLDIDNDKPSTSSAAAAVAQTYVSSNISEINYFATVLCGLLEDCLTILTSQQQTPLTFSRHFAAQYTHLAANFVHTLHKICFSSHLDNVLYTNMCSVLTTAESKFLNIYYNLLILNISQGIPASVLNANSSFSLMSSSSPSTFLILAHMNEYDDAVDSMLSLQIELFQLFSTLKLLDPLTLLERLQFDDICSSVRRALLQKLCSQYSSISTKWNLQQAKQLLNVNFLNILIVDQFELICHWCEVDEEFCSLFQNSLLESLKALNKHSIVCLLYLIERLCKGDSCSVTCRVKFLKILSKLHQLMTTTATLSSLSSSSSTSSAARALATSLNRPLQMQIERLARRLINISGLHDKNAIYDCFVHLLQEGEKGDPDESEQQQQQQQQELQFVILNDLENSYYIRDCDNSPLGAVPNIIDEEWICNQLIKFSTRTNYDTEQIVKVLLEIQTENKLQMIFNDNNFDVKRVLREAISSSLQAMLASFRNNCVQHNPHINYMQLNPLARISVTALMSGLGRQMKITSRRQPPTKQNNKSQQQFEHNRRATVISECEADTPKKKEYDDASERDAVVSVCLFEALIALIENIKQIEIVALIYVETKLIDKFVSEHLLRPDYLATLLHFIEWCCNYIQALLSGHNSGSGSSSSRCLPTLTFEQRHQVTVLLRCLDVLLHQKFIWRALNQPEKVKALHEGASGNGGGDGDSCIGYGLTKCEQNTIICSLLDVVVCAATMLLENTAFYKKYKNALRSEASSKQNFDNETWLAAVYAPKAIFVGKLIETEIGKQFLASANIEFVGGFCNDNNKFKDFNYNVDYIPLQTILSIGVSTLKTHLFYTIAVTPFEIVQEQLKNEFSLGKERISMHTSMSPTKTSHSYQRDEVPAINRSLPVIPIESLSDVDILRSFVKRLSIFGFTTRQQFEEYFMTFLLLINKVYEENMVDQQEQFQIRSTCLEAIMELLITYKTFPIVGNKLLLYHHTTRWSRINCDSISSFKKLHNVQLMISGSNVFYHPNLERNLLNDIVIGTHNFWVNQYDLNFIWHRMESSSAQHSPLNEGDGSLAFEEEFPARKSSPTSVQLDGKTANVAYRNFQYFTTHSGIDYKSSTQLIFDVLMQLIEHNHILVLPNLVKFMEICEDRDQIKQISKKAAYLQSHIPMDDTVSHQHLIYLLCKTNAMLIPTLAEVQHLESLLRSYLKSSHVFIRCATLCGVLSLLECCHKTNTSIGKLSDELDLLKQLSVNYIDKYGVLSESSIQCSDIHTKLVWTLNYCLMEWLWKLDSQFNTSAQVEMAVSKLLEETSNEQIYVCVLHGLERMIVLNNRNCNSVDGQNQLLSSVEKLALELAKVENEKFSIPALKLLVSCIYIGSLKQLENTELSNGIVHDDPEIIVQQTDKVDVLLQCIKTATRETAWIYGQILCQIIRDLVPPKEILTKVIKELLAINHPHSDVIAMIVFQVFRSAIDSSFLQQLQDWLTCSLPTFLSLNEPKAVWSLTVVLLSASINPHLMKLFPLVLNYGVRTATRTNVAVAAAATTTTHGFADDEVTAKLGHHEIGMFVTSAQDFYMKLSKEQKQRFREAFKEFHHIKVYNKMLQSL</sequence>
<evidence type="ECO:0000256" key="1">
    <source>
        <dbReference type="ARBA" id="ARBA00002907"/>
    </source>
</evidence>
<dbReference type="InterPro" id="IPR024613">
    <property type="entry name" value="Huntingtin_N_HEAT_rpt-2"/>
</dbReference>
<dbReference type="SUPFAM" id="SSF48371">
    <property type="entry name" value="ARM repeat"/>
    <property type="match status" value="1"/>
</dbReference>
<feature type="region of interest" description="Disordered" evidence="7">
    <location>
        <begin position="2718"/>
        <end position="2739"/>
    </location>
</feature>
<keyword evidence="8" id="KW-1185">Reference proteome</keyword>
<dbReference type="GO" id="GO:0005634">
    <property type="term" value="C:nucleus"/>
    <property type="evidence" value="ECO:0007669"/>
    <property type="project" value="UniProtKB-SubCell"/>
</dbReference>
<dbReference type="PANTHER" id="PTHR10170">
    <property type="entry name" value="HUNTINGTON DISEASE PROTEIN"/>
    <property type="match status" value="1"/>
</dbReference>
<accession>A0A8U0WG34</accession>
<reference evidence="9" key="1">
    <citation type="submission" date="2025-08" db="UniProtKB">
        <authorList>
            <consortium name="RefSeq"/>
        </authorList>
    </citation>
    <scope>IDENTIFICATION</scope>
    <source>
        <tissue evidence="9">Whole body pupa</tissue>
    </source>
</reference>
<evidence type="ECO:0000256" key="7">
    <source>
        <dbReference type="SAM" id="MobiDB-lite"/>
    </source>
</evidence>
<name>A0A8U0WG34_9MUSC</name>
<gene>
    <name evidence="9" type="primary">LOC119634383</name>
</gene>
<dbReference type="RefSeq" id="XP_037884414.1">
    <property type="nucleotide sequence ID" value="XM_038028486.1"/>
</dbReference>
<dbReference type="InterPro" id="IPR016024">
    <property type="entry name" value="ARM-type_fold"/>
</dbReference>
<evidence type="ECO:0000256" key="3">
    <source>
        <dbReference type="ARBA" id="ARBA00004496"/>
    </source>
</evidence>
<keyword evidence="5" id="KW-0963">Cytoplasm</keyword>
<comment type="subcellular location">
    <subcellularLocation>
        <location evidence="3">Cytoplasm</location>
    </subcellularLocation>
    <subcellularLocation>
        <location evidence="2">Nucleus</location>
    </subcellularLocation>
</comment>
<dbReference type="Pfam" id="PF20926">
    <property type="entry name" value="Htt_N-HEAT_1"/>
    <property type="match status" value="1"/>
</dbReference>
<feature type="compositionally biased region" description="Basic and acidic residues" evidence="7">
    <location>
        <begin position="420"/>
        <end position="432"/>
    </location>
</feature>
<feature type="compositionally biased region" description="Polar residues" evidence="7">
    <location>
        <begin position="2718"/>
        <end position="2736"/>
    </location>
</feature>
<dbReference type="InterPro" id="IPR048411">
    <property type="entry name" value="Htt_N_HEAT_rpt-1"/>
</dbReference>
<dbReference type="Proteomes" id="UP000092443">
    <property type="component" value="Unplaced"/>
</dbReference>
<evidence type="ECO:0000256" key="5">
    <source>
        <dbReference type="ARBA" id="ARBA00022490"/>
    </source>
</evidence>
<evidence type="ECO:0000313" key="9">
    <source>
        <dbReference type="RefSeq" id="XP_037884414.1"/>
    </source>
</evidence>
<dbReference type="PANTHER" id="PTHR10170:SF10">
    <property type="entry name" value="HUNTINGTIN"/>
    <property type="match status" value="1"/>
</dbReference>
<comment type="similarity">
    <text evidence="4">Belongs to the huntingtin family.</text>
</comment>
<dbReference type="KEGG" id="gfs:119634383"/>
<dbReference type="InterPro" id="IPR028426">
    <property type="entry name" value="Huntingtin_fam"/>
</dbReference>
<keyword evidence="6" id="KW-0539">Nucleus</keyword>
<dbReference type="Pfam" id="PF12372">
    <property type="entry name" value="Htt_N-HEAT"/>
    <property type="match status" value="2"/>
</dbReference>
<comment type="function">
    <text evidence="1">May play a role in microtubule-mediated transport or vesicle function.</text>
</comment>
<dbReference type="GeneID" id="119634383"/>
<dbReference type="Gene3D" id="1.25.10.10">
    <property type="entry name" value="Leucine-rich Repeat Variant"/>
    <property type="match status" value="1"/>
</dbReference>
<proteinExistence type="inferred from homology"/>
<feature type="region of interest" description="Disordered" evidence="7">
    <location>
        <begin position="1054"/>
        <end position="1087"/>
    </location>
</feature>
<feature type="region of interest" description="Disordered" evidence="7">
    <location>
        <begin position="385"/>
        <end position="439"/>
    </location>
</feature>
<evidence type="ECO:0000313" key="8">
    <source>
        <dbReference type="Proteomes" id="UP000092443"/>
    </source>
</evidence>
<dbReference type="Pfam" id="PF20927">
    <property type="entry name" value="Htt_C-HEAT"/>
    <property type="match status" value="1"/>
</dbReference>